<comment type="caution">
    <text evidence="5">The sequence shown here is derived from an EMBL/GenBank/DDBJ whole genome shotgun (WGS) entry which is preliminary data.</text>
</comment>
<dbReference type="Gene3D" id="3.50.50.60">
    <property type="entry name" value="FAD/NAD(P)-binding domain"/>
    <property type="match status" value="1"/>
</dbReference>
<comment type="cofactor">
    <cofactor evidence="1">
        <name>FAD</name>
        <dbReference type="ChEBI" id="CHEBI:57692"/>
    </cofactor>
</comment>
<dbReference type="PRINTS" id="PR00757">
    <property type="entry name" value="AMINEOXDASEF"/>
</dbReference>
<gene>
    <name evidence="5" type="ORF">L2764_16130</name>
</gene>
<evidence type="ECO:0000256" key="2">
    <source>
        <dbReference type="ARBA" id="ARBA00005995"/>
    </source>
</evidence>
<dbReference type="SUPFAM" id="SSF51905">
    <property type="entry name" value="FAD/NAD(P)-binding domain"/>
    <property type="match status" value="1"/>
</dbReference>
<evidence type="ECO:0000313" key="5">
    <source>
        <dbReference type="EMBL" id="MCL1125957.1"/>
    </source>
</evidence>
<proteinExistence type="inferred from homology"/>
<sequence>MNKQKVDIIIVGAGLAGLSAAKKLQEQARTFVVLEARDRVGGRLLTEQFSLPSKSLDAPTHYWIDSGGQWISPTQTSIRALADEMDVTTFTGAPDNGKVILIFKGEYYQLNLGEDKPTGCFSKVVTLFKQNFSYDYNEFQTLELELDKMANDFSDGQPWGSPNAKKWDSITAQAWIDANAHTEGAKFLLNLSCLLAFAATPSDLSLLHLLFYIHCAGGLTKLHNALAYRLNGGAQEVPKRIAAQLQDNVKYGNPVSKIINNAEGVKVILSNGDVYEADHVIVTVPPALQANITFSPPLPASRRQLQQRMPMGSSVKCHLVYETPFWREKGYSGLVYSDEHVLPFITDNSNPQQSSPGILGCFLEAETVRKMMDKPIEEIQTLITKTIEDIYQPFIGTIPKPVAVHVMRWSDEQWSGGAYAGMMPPGVWTGYQNTVRESVNRIHWAGTETATKWFAYMDGAVRSGYNAVDEIYGHEICSDDPLSN</sequence>
<evidence type="ECO:0000256" key="1">
    <source>
        <dbReference type="ARBA" id="ARBA00001974"/>
    </source>
</evidence>
<dbReference type="RefSeq" id="WP_248941290.1">
    <property type="nucleotide sequence ID" value="NZ_JAKIKS010000068.1"/>
</dbReference>
<evidence type="ECO:0000256" key="3">
    <source>
        <dbReference type="ARBA" id="ARBA00023002"/>
    </source>
</evidence>
<dbReference type="Pfam" id="PF01593">
    <property type="entry name" value="Amino_oxidase"/>
    <property type="match status" value="1"/>
</dbReference>
<dbReference type="InterPro" id="IPR050703">
    <property type="entry name" value="Flavin_MAO"/>
</dbReference>
<dbReference type="EMBL" id="JAKIKS010000068">
    <property type="protein sequence ID" value="MCL1125957.1"/>
    <property type="molecule type" value="Genomic_DNA"/>
</dbReference>
<keyword evidence="6" id="KW-1185">Reference proteome</keyword>
<organism evidence="5 6">
    <name type="scientific">Shewanella surugensis</name>
    <dbReference type="NCBI Taxonomy" id="212020"/>
    <lineage>
        <taxon>Bacteria</taxon>
        <taxon>Pseudomonadati</taxon>
        <taxon>Pseudomonadota</taxon>
        <taxon>Gammaproteobacteria</taxon>
        <taxon>Alteromonadales</taxon>
        <taxon>Shewanellaceae</taxon>
        <taxon>Shewanella</taxon>
    </lineage>
</organism>
<dbReference type="PANTHER" id="PTHR43563">
    <property type="entry name" value="AMINE OXIDASE"/>
    <property type="match status" value="1"/>
</dbReference>
<keyword evidence="3" id="KW-0560">Oxidoreductase</keyword>
<comment type="similarity">
    <text evidence="2">Belongs to the flavin monoamine oxidase family.</text>
</comment>
<reference evidence="5 6" key="1">
    <citation type="submission" date="2022-01" db="EMBL/GenBank/DDBJ databases">
        <title>Whole genome-based taxonomy of the Shewanellaceae.</title>
        <authorList>
            <person name="Martin-Rodriguez A.J."/>
        </authorList>
    </citation>
    <scope>NUCLEOTIDE SEQUENCE [LARGE SCALE GENOMIC DNA]</scope>
    <source>
        <strain evidence="5 6">DSM 17177</strain>
    </source>
</reference>
<dbReference type="PANTHER" id="PTHR43563:SF1">
    <property type="entry name" value="AMINE OXIDASE [FLAVIN-CONTAINING] B"/>
    <property type="match status" value="1"/>
</dbReference>
<dbReference type="InterPro" id="IPR001613">
    <property type="entry name" value="Flavin_amine_oxidase"/>
</dbReference>
<evidence type="ECO:0000313" key="6">
    <source>
        <dbReference type="Proteomes" id="UP001203423"/>
    </source>
</evidence>
<protein>
    <submittedName>
        <fullName evidence="5">FAD-dependent oxidoreductase</fullName>
    </submittedName>
</protein>
<dbReference type="Proteomes" id="UP001203423">
    <property type="component" value="Unassembled WGS sequence"/>
</dbReference>
<dbReference type="InterPro" id="IPR036188">
    <property type="entry name" value="FAD/NAD-bd_sf"/>
</dbReference>
<feature type="domain" description="Amine oxidase" evidence="4">
    <location>
        <begin position="15"/>
        <end position="471"/>
    </location>
</feature>
<dbReference type="InterPro" id="IPR002937">
    <property type="entry name" value="Amino_oxidase"/>
</dbReference>
<accession>A0ABT0LE27</accession>
<name>A0ABT0LE27_9GAMM</name>
<evidence type="ECO:0000259" key="4">
    <source>
        <dbReference type="Pfam" id="PF01593"/>
    </source>
</evidence>
<dbReference type="SUPFAM" id="SSF54373">
    <property type="entry name" value="FAD-linked reductases, C-terminal domain"/>
    <property type="match status" value="1"/>
</dbReference>